<reference evidence="3" key="2">
    <citation type="submission" date="2025-08" db="UniProtKB">
        <authorList>
            <consortium name="RefSeq"/>
        </authorList>
    </citation>
    <scope>IDENTIFICATION</scope>
    <source>
        <tissue evidence="3">Whole plant</tissue>
    </source>
</reference>
<dbReference type="Pfam" id="PF13960">
    <property type="entry name" value="DUF4218"/>
    <property type="match status" value="1"/>
</dbReference>
<proteinExistence type="predicted"/>
<organism evidence="2 3">
    <name type="scientific">Arachis duranensis</name>
    <name type="common">Wild peanut</name>
    <dbReference type="NCBI Taxonomy" id="130453"/>
    <lineage>
        <taxon>Eukaryota</taxon>
        <taxon>Viridiplantae</taxon>
        <taxon>Streptophyta</taxon>
        <taxon>Embryophyta</taxon>
        <taxon>Tracheophyta</taxon>
        <taxon>Spermatophyta</taxon>
        <taxon>Magnoliopsida</taxon>
        <taxon>eudicotyledons</taxon>
        <taxon>Gunneridae</taxon>
        <taxon>Pentapetalae</taxon>
        <taxon>rosids</taxon>
        <taxon>fabids</taxon>
        <taxon>Fabales</taxon>
        <taxon>Fabaceae</taxon>
        <taxon>Papilionoideae</taxon>
        <taxon>50 kb inversion clade</taxon>
        <taxon>dalbergioids sensu lato</taxon>
        <taxon>Dalbergieae</taxon>
        <taxon>Pterocarpus clade</taxon>
        <taxon>Arachis</taxon>
    </lineage>
</organism>
<evidence type="ECO:0000313" key="2">
    <source>
        <dbReference type="Proteomes" id="UP000515211"/>
    </source>
</evidence>
<dbReference type="Proteomes" id="UP000515211">
    <property type="component" value="Chromosome 3"/>
</dbReference>
<sequence>MGHRRFLNHDHKYRKDRYSFNGKIEDRGLPIKVSGGDIVQQLEGVHVQLSKENNGLHHNLDVMHIEKNVCNNIVFTILNEKGKSKDHIKARRDLQSMGIKHDLWPREDGKYPSAIFTMMNPQKELFLRIIKNVVFPDGYSSNISRCVNLRQRKLSGLKSHDYHILMEHLLPIALRNALPAIVSSVLANLSAFFHRLCSKSIDPQQLPLPQDHVVYNLCRMEMIFRPCFFTVMVHLIVHLVEEVRLGGPVHYRWMYPIETVPMSSQAVCAYLDNVESRINRSMRVDDRPRELMLDERTTMFPEVEKDVRAASFYTLTPTEKFQAHCHVLVNCLAVEKFIEVITKRKLQSRTRSQSYIDSVVHREFSDWFKRQVNLGIINPFTYSNGVMLFVSQADKTFYNPLEREEGLKTQNGGVYVTSDTRSYASKRDNNVAVGSVSYYEKLVDIIELNYSGQFTVVLFRCIWASTTSGRGIKQDSLGAHSG</sequence>
<keyword evidence="2" id="KW-1185">Reference proteome</keyword>
<evidence type="ECO:0000313" key="3">
    <source>
        <dbReference type="RefSeq" id="XP_015955341.1"/>
    </source>
</evidence>
<dbReference type="Pfam" id="PF02992">
    <property type="entry name" value="Transposase_21"/>
    <property type="match status" value="1"/>
</dbReference>
<accession>A0A6P4CVU4</accession>
<dbReference type="PANTHER" id="PTHR48258">
    <property type="entry name" value="DUF4218 DOMAIN-CONTAINING PROTEIN-RELATED"/>
    <property type="match status" value="1"/>
</dbReference>
<dbReference type="PANTHER" id="PTHR48258:SF12">
    <property type="entry name" value="TRANSPOSON PROTEIN, CACTA, EN_SPM SUB-CLASS"/>
    <property type="match status" value="1"/>
</dbReference>
<dbReference type="RefSeq" id="XP_015955341.1">
    <property type="nucleotide sequence ID" value="XM_016099855.1"/>
</dbReference>
<name>A0A6P4CVU4_ARADU</name>
<dbReference type="AlphaFoldDB" id="A0A6P4CVU4"/>
<dbReference type="GeneID" id="107479750"/>
<gene>
    <name evidence="3" type="primary">LOC107479750</name>
</gene>
<feature type="domain" description="DUF4218" evidence="1">
    <location>
        <begin position="196"/>
        <end position="260"/>
    </location>
</feature>
<dbReference type="InterPro" id="IPR004242">
    <property type="entry name" value="Transposase_21"/>
</dbReference>
<protein>
    <submittedName>
        <fullName evidence="3">Uncharacterized protein LOC107479750</fullName>
    </submittedName>
</protein>
<dbReference type="InterPro" id="IPR025452">
    <property type="entry name" value="DUF4218"/>
</dbReference>
<evidence type="ECO:0000259" key="1">
    <source>
        <dbReference type="Pfam" id="PF13960"/>
    </source>
</evidence>
<dbReference type="KEGG" id="adu:107479750"/>
<reference evidence="2" key="1">
    <citation type="journal article" date="2016" name="Nat. Genet.">
        <title>The genome sequences of Arachis duranensis and Arachis ipaensis, the diploid ancestors of cultivated peanut.</title>
        <authorList>
            <person name="Bertioli D.J."/>
            <person name="Cannon S.B."/>
            <person name="Froenicke L."/>
            <person name="Huang G."/>
            <person name="Farmer A.D."/>
            <person name="Cannon E.K."/>
            <person name="Liu X."/>
            <person name="Gao D."/>
            <person name="Clevenger J."/>
            <person name="Dash S."/>
            <person name="Ren L."/>
            <person name="Moretzsohn M.C."/>
            <person name="Shirasawa K."/>
            <person name="Huang W."/>
            <person name="Vidigal B."/>
            <person name="Abernathy B."/>
            <person name="Chu Y."/>
            <person name="Niederhuth C.E."/>
            <person name="Umale P."/>
            <person name="Araujo A.C."/>
            <person name="Kozik A."/>
            <person name="Kim K.D."/>
            <person name="Burow M.D."/>
            <person name="Varshney R.K."/>
            <person name="Wang X."/>
            <person name="Zhang X."/>
            <person name="Barkley N."/>
            <person name="Guimaraes P.M."/>
            <person name="Isobe S."/>
            <person name="Guo B."/>
            <person name="Liao B."/>
            <person name="Stalker H.T."/>
            <person name="Schmitz R.J."/>
            <person name="Scheffler B.E."/>
            <person name="Leal-Bertioli S.C."/>
            <person name="Xun X."/>
            <person name="Jackson S.A."/>
            <person name="Michelmore R."/>
            <person name="Ozias-Akins P."/>
        </authorList>
    </citation>
    <scope>NUCLEOTIDE SEQUENCE [LARGE SCALE GENOMIC DNA]</scope>
    <source>
        <strain evidence="2">cv. V14167</strain>
    </source>
</reference>